<dbReference type="AlphaFoldDB" id="A0A7C8I5C9"/>
<evidence type="ECO:0000313" key="2">
    <source>
        <dbReference type="EMBL" id="KAF2871249.1"/>
    </source>
</evidence>
<gene>
    <name evidence="2" type="ORF">BDV95DRAFT_607515</name>
</gene>
<evidence type="ECO:0000256" key="1">
    <source>
        <dbReference type="SAM" id="MobiDB-lite"/>
    </source>
</evidence>
<feature type="compositionally biased region" description="Basic and acidic residues" evidence="1">
    <location>
        <begin position="20"/>
        <end position="31"/>
    </location>
</feature>
<feature type="compositionally biased region" description="Basic residues" evidence="1">
    <location>
        <begin position="7"/>
        <end position="16"/>
    </location>
</feature>
<keyword evidence="3" id="KW-1185">Reference proteome</keyword>
<proteinExistence type="predicted"/>
<sequence>MFVRRMAPSRRPHMGPRSRISHDLDSMHQEEISPLESTSSSLFHDPSSRTGPAALSLRANALSRRCSTLTTHLNYLSAVIEPLRAESPEGVTDEHVNDVFQEAVEVWYAIDALEAKMNEVGTILHEIMGQRKKEGRPEMGWLGEERPGRFGVGFR</sequence>
<organism evidence="2 3">
    <name type="scientific">Massariosphaeria phaeospora</name>
    <dbReference type="NCBI Taxonomy" id="100035"/>
    <lineage>
        <taxon>Eukaryota</taxon>
        <taxon>Fungi</taxon>
        <taxon>Dikarya</taxon>
        <taxon>Ascomycota</taxon>
        <taxon>Pezizomycotina</taxon>
        <taxon>Dothideomycetes</taxon>
        <taxon>Pleosporomycetidae</taxon>
        <taxon>Pleosporales</taxon>
        <taxon>Pleosporales incertae sedis</taxon>
        <taxon>Massariosphaeria</taxon>
    </lineage>
</organism>
<evidence type="ECO:0000313" key="3">
    <source>
        <dbReference type="Proteomes" id="UP000481861"/>
    </source>
</evidence>
<feature type="region of interest" description="Disordered" evidence="1">
    <location>
        <begin position="1"/>
        <end position="49"/>
    </location>
</feature>
<dbReference type="Proteomes" id="UP000481861">
    <property type="component" value="Unassembled WGS sequence"/>
</dbReference>
<dbReference type="EMBL" id="JAADJZ010000012">
    <property type="protein sequence ID" value="KAF2871249.1"/>
    <property type="molecule type" value="Genomic_DNA"/>
</dbReference>
<accession>A0A7C8I5C9</accession>
<dbReference type="OrthoDB" id="3684150at2759"/>
<reference evidence="2 3" key="1">
    <citation type="submission" date="2020-01" db="EMBL/GenBank/DDBJ databases">
        <authorList>
            <consortium name="DOE Joint Genome Institute"/>
            <person name="Haridas S."/>
            <person name="Albert R."/>
            <person name="Binder M."/>
            <person name="Bloem J."/>
            <person name="Labutti K."/>
            <person name="Salamov A."/>
            <person name="Andreopoulos B."/>
            <person name="Baker S.E."/>
            <person name="Barry K."/>
            <person name="Bills G."/>
            <person name="Bluhm B.H."/>
            <person name="Cannon C."/>
            <person name="Castanera R."/>
            <person name="Culley D.E."/>
            <person name="Daum C."/>
            <person name="Ezra D."/>
            <person name="Gonzalez J.B."/>
            <person name="Henrissat B."/>
            <person name="Kuo A."/>
            <person name="Liang C."/>
            <person name="Lipzen A."/>
            <person name="Lutzoni F."/>
            <person name="Magnuson J."/>
            <person name="Mondo S."/>
            <person name="Nolan M."/>
            <person name="Ohm R."/>
            <person name="Pangilinan J."/>
            <person name="Park H.-J.H."/>
            <person name="Ramirez L."/>
            <person name="Alfaro M."/>
            <person name="Sun H."/>
            <person name="Tritt A."/>
            <person name="Yoshinaga Y."/>
            <person name="Zwiers L.-H.L."/>
            <person name="Turgeon B.G."/>
            <person name="Goodwin S.B."/>
            <person name="Spatafora J.W."/>
            <person name="Crous P.W."/>
            <person name="Grigoriev I.V."/>
        </authorList>
    </citation>
    <scope>NUCLEOTIDE SEQUENCE [LARGE SCALE GENOMIC DNA]</scope>
    <source>
        <strain evidence="2 3">CBS 611.86</strain>
    </source>
</reference>
<protein>
    <submittedName>
        <fullName evidence="2">Uncharacterized protein</fullName>
    </submittedName>
</protein>
<comment type="caution">
    <text evidence="2">The sequence shown here is derived from an EMBL/GenBank/DDBJ whole genome shotgun (WGS) entry which is preliminary data.</text>
</comment>
<name>A0A7C8I5C9_9PLEO</name>